<dbReference type="PIRSF" id="PIRSF000429">
    <property type="entry name" value="Ac-CoA_Ac_transf"/>
    <property type="match status" value="1"/>
</dbReference>
<dbReference type="PANTHER" id="PTHR43365">
    <property type="entry name" value="BLR7806 PROTEIN"/>
    <property type="match status" value="1"/>
</dbReference>
<accession>A0A846XD34</accession>
<dbReference type="AlphaFoldDB" id="A0A846XD34"/>
<feature type="active site" description="Proton acceptor" evidence="4">
    <location>
        <position position="368"/>
    </location>
</feature>
<dbReference type="InterPro" id="IPR020616">
    <property type="entry name" value="Thiolase_N"/>
</dbReference>
<dbReference type="Gene3D" id="3.40.47.10">
    <property type="match status" value="2"/>
</dbReference>
<protein>
    <submittedName>
        <fullName evidence="8">Steroid 3-ketoacyl-CoA thiolase</fullName>
    </submittedName>
</protein>
<comment type="similarity">
    <text evidence="1 5">Belongs to the thiolase-like superfamily. Thiolase family.</text>
</comment>
<evidence type="ECO:0000256" key="5">
    <source>
        <dbReference type="RuleBase" id="RU003557"/>
    </source>
</evidence>
<dbReference type="InterPro" id="IPR020617">
    <property type="entry name" value="Thiolase_C"/>
</dbReference>
<evidence type="ECO:0000256" key="1">
    <source>
        <dbReference type="ARBA" id="ARBA00010982"/>
    </source>
</evidence>
<dbReference type="InterPro" id="IPR002155">
    <property type="entry name" value="Thiolase"/>
</dbReference>
<keyword evidence="9" id="KW-1185">Reference proteome</keyword>
<feature type="domain" description="Thiolase C-terminal" evidence="7">
    <location>
        <begin position="260"/>
        <end position="381"/>
    </location>
</feature>
<comment type="caution">
    <text evidence="8">The sequence shown here is derived from an EMBL/GenBank/DDBJ whole genome shotgun (WGS) entry which is preliminary data.</text>
</comment>
<evidence type="ECO:0000256" key="2">
    <source>
        <dbReference type="ARBA" id="ARBA00022679"/>
    </source>
</evidence>
<feature type="domain" description="Thiolase N-terminal" evidence="6">
    <location>
        <begin position="5"/>
        <end position="252"/>
    </location>
</feature>
<keyword evidence="3 5" id="KW-0012">Acyltransferase</keyword>
<dbReference type="Proteomes" id="UP000565715">
    <property type="component" value="Unassembled WGS sequence"/>
</dbReference>
<sequence length="382" mass="39944">MGNPVIVDTARSPIGRRSGWLSGLHAAELLGAVQKGILDRLDLDPALIEQVVGGCVTQAGEQSSNITRTAWLYSGLPERTGATTIDAQCGSGQQSVNIVAAQIAAGVIDAGMACGVEAMSRVPLLSNIPDNVGRPRPDKWSLDLPTQFVGADRIAHRRGFTRADLDEFGLRSQQRAALAWQERRFDRQIIPVEVPGTDGAEATTVSRDQGLRDTSLEALAALAPVLEGGLHTAGTASQISDGAAAAVLMDEDLARSLGLRPRARILRQCLLGSEVPYLLDGPVLAIEHLLARTGMSLGDIDVFEVNEAFAAVALSAARTHGIDEDRLNVNGGAIALGHPVGSSGVRLVGTAVDELERRDGGRALVAVCAGGAMVSGAIIERI</sequence>
<dbReference type="SUPFAM" id="SSF53901">
    <property type="entry name" value="Thiolase-like"/>
    <property type="match status" value="2"/>
</dbReference>
<evidence type="ECO:0000256" key="3">
    <source>
        <dbReference type="ARBA" id="ARBA00023315"/>
    </source>
</evidence>
<feature type="active site" description="Acyl-thioester intermediate" evidence="4">
    <location>
        <position position="89"/>
    </location>
</feature>
<evidence type="ECO:0000313" key="8">
    <source>
        <dbReference type="EMBL" id="NKY31894.1"/>
    </source>
</evidence>
<evidence type="ECO:0000259" key="7">
    <source>
        <dbReference type="Pfam" id="PF02803"/>
    </source>
</evidence>
<dbReference type="PROSITE" id="PS00737">
    <property type="entry name" value="THIOLASE_2"/>
    <property type="match status" value="1"/>
</dbReference>
<dbReference type="GO" id="GO:0016747">
    <property type="term" value="F:acyltransferase activity, transferring groups other than amino-acyl groups"/>
    <property type="evidence" value="ECO:0007669"/>
    <property type="project" value="InterPro"/>
</dbReference>
<dbReference type="EMBL" id="JAAXOO010000001">
    <property type="protein sequence ID" value="NKY31894.1"/>
    <property type="molecule type" value="Genomic_DNA"/>
</dbReference>
<keyword evidence="2 5" id="KW-0808">Transferase</keyword>
<name>A0A846XD34_9NOCA</name>
<evidence type="ECO:0000313" key="9">
    <source>
        <dbReference type="Proteomes" id="UP000565715"/>
    </source>
</evidence>
<dbReference type="InterPro" id="IPR016039">
    <property type="entry name" value="Thiolase-like"/>
</dbReference>
<evidence type="ECO:0000256" key="4">
    <source>
        <dbReference type="PIRSR" id="PIRSR000429-1"/>
    </source>
</evidence>
<feature type="active site" description="Proton acceptor" evidence="4">
    <location>
        <position position="338"/>
    </location>
</feature>
<dbReference type="NCBIfam" id="NF005889">
    <property type="entry name" value="PRK07850.1"/>
    <property type="match status" value="1"/>
</dbReference>
<evidence type="ECO:0000259" key="6">
    <source>
        <dbReference type="Pfam" id="PF00108"/>
    </source>
</evidence>
<dbReference type="Pfam" id="PF02803">
    <property type="entry name" value="Thiolase_C"/>
    <property type="match status" value="1"/>
</dbReference>
<dbReference type="NCBIfam" id="TIGR01930">
    <property type="entry name" value="AcCoA-C-Actrans"/>
    <property type="match status" value="1"/>
</dbReference>
<dbReference type="InterPro" id="IPR020613">
    <property type="entry name" value="Thiolase_CS"/>
</dbReference>
<gene>
    <name evidence="8" type="ORF">HGA13_02225</name>
</gene>
<organism evidence="8 9">
    <name type="scientific">Nocardia speluncae</name>
    <dbReference type="NCBI Taxonomy" id="419477"/>
    <lineage>
        <taxon>Bacteria</taxon>
        <taxon>Bacillati</taxon>
        <taxon>Actinomycetota</taxon>
        <taxon>Actinomycetes</taxon>
        <taxon>Mycobacteriales</taxon>
        <taxon>Nocardiaceae</taxon>
        <taxon>Nocardia</taxon>
    </lineage>
</organism>
<dbReference type="PANTHER" id="PTHR43365:SF1">
    <property type="entry name" value="ACETYL-COA C-ACYLTRANSFERASE"/>
    <property type="match status" value="1"/>
</dbReference>
<dbReference type="CDD" id="cd00751">
    <property type="entry name" value="thiolase"/>
    <property type="match status" value="1"/>
</dbReference>
<proteinExistence type="inferred from homology"/>
<dbReference type="RefSeq" id="WP_068035526.1">
    <property type="nucleotide sequence ID" value="NZ_JAAXOO010000001.1"/>
</dbReference>
<dbReference type="Pfam" id="PF00108">
    <property type="entry name" value="Thiolase_N"/>
    <property type="match status" value="1"/>
</dbReference>
<reference evidence="8 9" key="1">
    <citation type="submission" date="2020-04" db="EMBL/GenBank/DDBJ databases">
        <title>MicrobeNet Type strains.</title>
        <authorList>
            <person name="Nicholson A.C."/>
        </authorList>
    </citation>
    <scope>NUCLEOTIDE SEQUENCE [LARGE SCALE GENOMIC DNA]</scope>
    <source>
        <strain evidence="8 9">DSM 45078</strain>
    </source>
</reference>